<evidence type="ECO:0000256" key="6">
    <source>
        <dbReference type="ARBA" id="ARBA00023002"/>
    </source>
</evidence>
<dbReference type="InterPro" id="IPR046373">
    <property type="entry name" value="Acyl-CoA_Oxase/DH_mid-dom_sf"/>
</dbReference>
<dbReference type="EMBL" id="MCFI01000002">
    <property type="protein sequence ID" value="ORY87000.1"/>
    <property type="molecule type" value="Genomic_DNA"/>
</dbReference>
<dbReference type="Proteomes" id="UP000193685">
    <property type="component" value="Unassembled WGS sequence"/>
</dbReference>
<evidence type="ECO:0000259" key="8">
    <source>
        <dbReference type="Pfam" id="PF00441"/>
    </source>
</evidence>
<dbReference type="PANTHER" id="PTHR48083">
    <property type="entry name" value="MEDIUM-CHAIN SPECIFIC ACYL-COA DEHYDROGENASE, MITOCHONDRIAL-RELATED"/>
    <property type="match status" value="1"/>
</dbReference>
<evidence type="ECO:0000256" key="4">
    <source>
        <dbReference type="ARBA" id="ARBA00022630"/>
    </source>
</evidence>
<dbReference type="GeneID" id="63785177"/>
<keyword evidence="4 7" id="KW-0285">Flavoprotein</keyword>
<reference evidence="11 12" key="1">
    <citation type="submission" date="2016-07" db="EMBL/GenBank/DDBJ databases">
        <title>Pervasive Adenine N6-methylation of Active Genes in Fungi.</title>
        <authorList>
            <consortium name="DOE Joint Genome Institute"/>
            <person name="Mondo S.J."/>
            <person name="Dannebaum R.O."/>
            <person name="Kuo R.C."/>
            <person name="Labutti K."/>
            <person name="Haridas S."/>
            <person name="Kuo A."/>
            <person name="Salamov A."/>
            <person name="Ahrendt S.R."/>
            <person name="Lipzen A."/>
            <person name="Sullivan W."/>
            <person name="Andreopoulos W.B."/>
            <person name="Clum A."/>
            <person name="Lindquist E."/>
            <person name="Daum C."/>
            <person name="Ramamoorthy G.K."/>
            <person name="Gryganskyi A."/>
            <person name="Culley D."/>
            <person name="Magnuson J.K."/>
            <person name="James T.Y."/>
            <person name="O'Malley M.A."/>
            <person name="Stajich J.E."/>
            <person name="Spatafora J.W."/>
            <person name="Visel A."/>
            <person name="Grigoriev I.V."/>
        </authorList>
    </citation>
    <scope>NUCLEOTIDE SEQUENCE [LARGE SCALE GENOMIC DNA]</scope>
    <source>
        <strain evidence="11 12">12-1054</strain>
    </source>
</reference>
<dbReference type="Pfam" id="PF02771">
    <property type="entry name" value="Acyl-CoA_dh_N"/>
    <property type="match status" value="1"/>
</dbReference>
<evidence type="ECO:0000259" key="10">
    <source>
        <dbReference type="Pfam" id="PF02771"/>
    </source>
</evidence>
<keyword evidence="5 7" id="KW-0274">FAD</keyword>
<evidence type="ECO:0000313" key="12">
    <source>
        <dbReference type="Proteomes" id="UP000193685"/>
    </source>
</evidence>
<name>A0A1Y2FSL1_PROLT</name>
<dbReference type="InterPro" id="IPR006091">
    <property type="entry name" value="Acyl-CoA_Oxase/DH_mid-dom"/>
</dbReference>
<dbReference type="OrthoDB" id="434771at2759"/>
<dbReference type="GO" id="GO:0050660">
    <property type="term" value="F:flavin adenine dinucleotide binding"/>
    <property type="evidence" value="ECO:0007669"/>
    <property type="project" value="InterPro"/>
</dbReference>
<dbReference type="FunFam" id="2.40.110.10:FF:000002">
    <property type="entry name" value="Acyl-CoA dehydrogenase fadE12"/>
    <property type="match status" value="1"/>
</dbReference>
<dbReference type="GO" id="GO:0005737">
    <property type="term" value="C:cytoplasm"/>
    <property type="evidence" value="ECO:0007669"/>
    <property type="project" value="TreeGrafter"/>
</dbReference>
<dbReference type="InterPro" id="IPR050741">
    <property type="entry name" value="Acyl-CoA_dehydrogenase"/>
</dbReference>
<keyword evidence="6 7" id="KW-0560">Oxidoreductase</keyword>
<dbReference type="STRING" id="56484.A0A1Y2FSL1"/>
<comment type="caution">
    <text evidence="11">The sequence shown here is derived from an EMBL/GenBank/DDBJ whole genome shotgun (WGS) entry which is preliminary data.</text>
</comment>
<dbReference type="Pfam" id="PF00441">
    <property type="entry name" value="Acyl-CoA_dh_1"/>
    <property type="match status" value="1"/>
</dbReference>
<dbReference type="SUPFAM" id="SSF56645">
    <property type="entry name" value="Acyl-CoA dehydrogenase NM domain-like"/>
    <property type="match status" value="1"/>
</dbReference>
<dbReference type="Gene3D" id="1.10.540.10">
    <property type="entry name" value="Acyl-CoA dehydrogenase/oxidase, N-terminal domain"/>
    <property type="match status" value="1"/>
</dbReference>
<evidence type="ECO:0000259" key="9">
    <source>
        <dbReference type="Pfam" id="PF02770"/>
    </source>
</evidence>
<dbReference type="InterPro" id="IPR013786">
    <property type="entry name" value="AcylCoA_DH/ox_N"/>
</dbReference>
<evidence type="ECO:0000256" key="3">
    <source>
        <dbReference type="ARBA" id="ARBA00011738"/>
    </source>
</evidence>
<evidence type="ECO:0000256" key="7">
    <source>
        <dbReference type="RuleBase" id="RU362125"/>
    </source>
</evidence>
<dbReference type="InterPro" id="IPR009075">
    <property type="entry name" value="AcylCo_DH/oxidase_C"/>
</dbReference>
<dbReference type="InterPro" id="IPR037069">
    <property type="entry name" value="AcylCoA_DH/ox_N_sf"/>
</dbReference>
<dbReference type="RefSeq" id="XP_040727856.1">
    <property type="nucleotide sequence ID" value="XM_040868578.1"/>
</dbReference>
<dbReference type="GO" id="GO:0003995">
    <property type="term" value="F:acyl-CoA dehydrogenase activity"/>
    <property type="evidence" value="ECO:0007669"/>
    <property type="project" value="TreeGrafter"/>
</dbReference>
<evidence type="ECO:0000256" key="1">
    <source>
        <dbReference type="ARBA" id="ARBA00001974"/>
    </source>
</evidence>
<dbReference type="InterPro" id="IPR009100">
    <property type="entry name" value="AcylCoA_DH/oxidase_NM_dom_sf"/>
</dbReference>
<feature type="domain" description="Acyl-CoA dehydrogenase/oxidase N-terminal" evidence="10">
    <location>
        <begin position="106"/>
        <end position="229"/>
    </location>
</feature>
<comment type="similarity">
    <text evidence="2 7">Belongs to the acyl-CoA dehydrogenase family.</text>
</comment>
<evidence type="ECO:0000256" key="5">
    <source>
        <dbReference type="ARBA" id="ARBA00022827"/>
    </source>
</evidence>
<dbReference type="SUPFAM" id="SSF47203">
    <property type="entry name" value="Acyl-CoA dehydrogenase C-terminal domain-like"/>
    <property type="match status" value="1"/>
</dbReference>
<sequence length="536" mass="58774">MRLSLASLCCPSAAYFLHCSSASFALRRTLGARVEPSPAPHNSQDSTSKFAASPQKHKYTTLFPHPTTNPYHLCSQIMAIDTIPANDPTGAGVQIPSAFYPLVRPHARQLMDKLHKFVTEECQPAAAVYHHQIQKGANRWKVVPAVMEELKARAKSLGLWNLWMHSHYKEGAGLTNVEYGLMAEIMGHCHVASEACNCSAPDTGNMEVIAKYGTDEQKATWLRPLMDGKIRSAFAMTEPGIASSDATNIGLSMKQEGNEWVLNGRKWWISGAGDPRCKIYIVMGKSSPNASSEYKKQSVILVPADTPGVTVIRPLGVFGYDDAPEGHCELLFENCRVPLKNMVLGEGRGFEIIQGRLGPGRIHHCMRSIGVAERALQLMIKRVVDPAKRQKGKLLVEEGVILARMADSRIHIDAARLMVLNAAAQIDLKDAKSALNQIAEAKVMVPAMALQVVDHAMQAYGAEGICQDSELPLMWAHLRTLRYADGPDESHQNQLGRIEAKKAKWIVPKFAAEDAARAQAFKKAGLSHLINAKAQI</sequence>
<accession>A0A1Y2FSL1</accession>
<dbReference type="PANTHER" id="PTHR48083:SF13">
    <property type="entry name" value="ACYL-COA DEHYDROGENASE FAMILY MEMBER 11"/>
    <property type="match status" value="1"/>
</dbReference>
<comment type="subunit">
    <text evidence="3">Homodimer.</text>
</comment>
<gene>
    <name evidence="11" type="ORF">BCR37DRAFT_376347</name>
</gene>
<evidence type="ECO:0000313" key="11">
    <source>
        <dbReference type="EMBL" id="ORY87000.1"/>
    </source>
</evidence>
<dbReference type="Pfam" id="PF02770">
    <property type="entry name" value="Acyl-CoA_dh_M"/>
    <property type="match status" value="1"/>
</dbReference>
<dbReference type="OMA" id="WNMFLSK"/>
<organism evidence="11 12">
    <name type="scientific">Protomyces lactucae-debilis</name>
    <dbReference type="NCBI Taxonomy" id="2754530"/>
    <lineage>
        <taxon>Eukaryota</taxon>
        <taxon>Fungi</taxon>
        <taxon>Dikarya</taxon>
        <taxon>Ascomycota</taxon>
        <taxon>Taphrinomycotina</taxon>
        <taxon>Taphrinomycetes</taxon>
        <taxon>Taphrinales</taxon>
        <taxon>Protomycetaceae</taxon>
        <taxon>Protomyces</taxon>
    </lineage>
</organism>
<dbReference type="Gene3D" id="2.40.110.10">
    <property type="entry name" value="Butyryl-CoA Dehydrogenase, subunit A, domain 2"/>
    <property type="match status" value="1"/>
</dbReference>
<proteinExistence type="inferred from homology"/>
<feature type="domain" description="Acyl-CoA dehydrogenase/oxidase C-terminal" evidence="8">
    <location>
        <begin position="347"/>
        <end position="497"/>
    </location>
</feature>
<keyword evidence="12" id="KW-1185">Reference proteome</keyword>
<comment type="cofactor">
    <cofactor evidence="1 7">
        <name>FAD</name>
        <dbReference type="ChEBI" id="CHEBI:57692"/>
    </cofactor>
</comment>
<dbReference type="GO" id="GO:0033539">
    <property type="term" value="P:fatty acid beta-oxidation using acyl-CoA dehydrogenase"/>
    <property type="evidence" value="ECO:0007669"/>
    <property type="project" value="TreeGrafter"/>
</dbReference>
<evidence type="ECO:0000256" key="2">
    <source>
        <dbReference type="ARBA" id="ARBA00009347"/>
    </source>
</evidence>
<protein>
    <submittedName>
        <fullName evidence="11">Acyl-CoA dehydrogenase/oxidase</fullName>
    </submittedName>
</protein>
<feature type="domain" description="Acyl-CoA oxidase/dehydrogenase middle" evidence="9">
    <location>
        <begin position="233"/>
        <end position="335"/>
    </location>
</feature>
<dbReference type="InterPro" id="IPR036250">
    <property type="entry name" value="AcylCo_DH-like_C"/>
</dbReference>
<dbReference type="AlphaFoldDB" id="A0A1Y2FSL1"/>
<dbReference type="Gene3D" id="1.20.140.10">
    <property type="entry name" value="Butyryl-CoA Dehydrogenase, subunit A, domain 3"/>
    <property type="match status" value="1"/>
</dbReference>